<feature type="transmembrane region" description="Helical" evidence="1">
    <location>
        <begin position="210"/>
        <end position="231"/>
    </location>
</feature>
<keyword evidence="4" id="KW-1185">Reference proteome</keyword>
<name>A0A4Y7QC91_9AGAM</name>
<dbReference type="EMBL" id="ML170164">
    <property type="protein sequence ID" value="TDL25194.1"/>
    <property type="molecule type" value="Genomic_DNA"/>
</dbReference>
<reference evidence="3 4" key="1">
    <citation type="submission" date="2018-06" db="EMBL/GenBank/DDBJ databases">
        <title>A transcriptomic atlas of mushroom development highlights an independent origin of complex multicellularity.</title>
        <authorList>
            <consortium name="DOE Joint Genome Institute"/>
            <person name="Krizsan K."/>
            <person name="Almasi E."/>
            <person name="Merenyi Z."/>
            <person name="Sahu N."/>
            <person name="Viragh M."/>
            <person name="Koszo T."/>
            <person name="Mondo S."/>
            <person name="Kiss B."/>
            <person name="Balint B."/>
            <person name="Kues U."/>
            <person name="Barry K."/>
            <person name="Hegedus J.C."/>
            <person name="Henrissat B."/>
            <person name="Johnson J."/>
            <person name="Lipzen A."/>
            <person name="Ohm R."/>
            <person name="Nagy I."/>
            <person name="Pangilinan J."/>
            <person name="Yan J."/>
            <person name="Xiong Y."/>
            <person name="Grigoriev I.V."/>
            <person name="Hibbett D.S."/>
            <person name="Nagy L.G."/>
        </authorList>
    </citation>
    <scope>NUCLEOTIDE SEQUENCE [LARGE SCALE GENOMIC DNA]</scope>
    <source>
        <strain evidence="3 4">SZMC22713</strain>
    </source>
</reference>
<feature type="transmembrane region" description="Helical" evidence="1">
    <location>
        <begin position="170"/>
        <end position="189"/>
    </location>
</feature>
<gene>
    <name evidence="3" type="ORF">BD410DRAFT_785052</name>
</gene>
<feature type="transmembrane region" description="Helical" evidence="1">
    <location>
        <begin position="12"/>
        <end position="34"/>
    </location>
</feature>
<proteinExistence type="predicted"/>
<dbReference type="Pfam" id="PF20151">
    <property type="entry name" value="DUF6533"/>
    <property type="match status" value="1"/>
</dbReference>
<accession>A0A4Y7QC91</accession>
<dbReference type="Proteomes" id="UP000294933">
    <property type="component" value="Unassembled WGS sequence"/>
</dbReference>
<evidence type="ECO:0000313" key="3">
    <source>
        <dbReference type="EMBL" id="TDL25194.1"/>
    </source>
</evidence>
<keyword evidence="1" id="KW-0472">Membrane</keyword>
<sequence>MSSFLHAIVESFYHLFVIKCTTIAAVTVVTWDYFLTLQGEVDLIWRSRWNLSKFLFVLNRYLAFVDPLMLVYVLFFADDDPRACEVTFRTLGYIATVGFIIGQCILILRAFAVWGSHLNKFFACLFSLFFCTFGLAIWVNSIYFSGITSTGNPVRGMKGCAFVFANRLEWVDLFLVAFVEFISTILLMVKAFQHFRLTRRSLMTTIYNDGLLYFSCILATTIANLFVVFTAPAQLNNFLIVVQRVLHSVLCNRVVLHIREAYHAQTDVLLDGFTLSVMEAAPMEVVHMEKRSFSFSLVSSEEAC</sequence>
<dbReference type="VEuPathDB" id="FungiDB:BD410DRAFT_785052"/>
<protein>
    <recommendedName>
        <fullName evidence="2">DUF6533 domain-containing protein</fullName>
    </recommendedName>
</protein>
<evidence type="ECO:0000313" key="4">
    <source>
        <dbReference type="Proteomes" id="UP000294933"/>
    </source>
</evidence>
<keyword evidence="1" id="KW-0812">Transmembrane</keyword>
<organism evidence="3 4">
    <name type="scientific">Rickenella mellea</name>
    <dbReference type="NCBI Taxonomy" id="50990"/>
    <lineage>
        <taxon>Eukaryota</taxon>
        <taxon>Fungi</taxon>
        <taxon>Dikarya</taxon>
        <taxon>Basidiomycota</taxon>
        <taxon>Agaricomycotina</taxon>
        <taxon>Agaricomycetes</taxon>
        <taxon>Hymenochaetales</taxon>
        <taxon>Rickenellaceae</taxon>
        <taxon>Rickenella</taxon>
    </lineage>
</organism>
<evidence type="ECO:0000259" key="2">
    <source>
        <dbReference type="Pfam" id="PF20151"/>
    </source>
</evidence>
<dbReference type="InterPro" id="IPR045340">
    <property type="entry name" value="DUF6533"/>
</dbReference>
<feature type="transmembrane region" description="Helical" evidence="1">
    <location>
        <begin position="91"/>
        <end position="114"/>
    </location>
</feature>
<dbReference type="STRING" id="50990.A0A4Y7QC91"/>
<feature type="transmembrane region" description="Helical" evidence="1">
    <location>
        <begin position="54"/>
        <end position="76"/>
    </location>
</feature>
<dbReference type="OrthoDB" id="3350812at2759"/>
<feature type="domain" description="DUF6533" evidence="2">
    <location>
        <begin position="20"/>
        <end position="65"/>
    </location>
</feature>
<dbReference type="AlphaFoldDB" id="A0A4Y7QC91"/>
<keyword evidence="1" id="KW-1133">Transmembrane helix</keyword>
<evidence type="ECO:0000256" key="1">
    <source>
        <dbReference type="SAM" id="Phobius"/>
    </source>
</evidence>
<feature type="transmembrane region" description="Helical" evidence="1">
    <location>
        <begin position="121"/>
        <end position="144"/>
    </location>
</feature>